<accession>A0A5C6E3N6</accession>
<dbReference type="Proteomes" id="UP000315471">
    <property type="component" value="Unassembled WGS sequence"/>
</dbReference>
<organism evidence="1 2">
    <name type="scientific">Novipirellula aureliae</name>
    <dbReference type="NCBI Taxonomy" id="2527966"/>
    <lineage>
        <taxon>Bacteria</taxon>
        <taxon>Pseudomonadati</taxon>
        <taxon>Planctomycetota</taxon>
        <taxon>Planctomycetia</taxon>
        <taxon>Pirellulales</taxon>
        <taxon>Pirellulaceae</taxon>
        <taxon>Novipirellula</taxon>
    </lineage>
</organism>
<dbReference type="AlphaFoldDB" id="A0A5C6E3N6"/>
<protein>
    <submittedName>
        <fullName evidence="1">Uncharacterized protein</fullName>
    </submittedName>
</protein>
<name>A0A5C6E3N6_9BACT</name>
<reference evidence="1 2" key="1">
    <citation type="submission" date="2019-02" db="EMBL/GenBank/DDBJ databases">
        <title>Deep-cultivation of Planctomycetes and their phenomic and genomic characterization uncovers novel biology.</title>
        <authorList>
            <person name="Wiegand S."/>
            <person name="Jogler M."/>
            <person name="Boedeker C."/>
            <person name="Pinto D."/>
            <person name="Vollmers J."/>
            <person name="Rivas-Marin E."/>
            <person name="Kohn T."/>
            <person name="Peeters S.H."/>
            <person name="Heuer A."/>
            <person name="Rast P."/>
            <person name="Oberbeckmann S."/>
            <person name="Bunk B."/>
            <person name="Jeske O."/>
            <person name="Meyerdierks A."/>
            <person name="Storesund J.E."/>
            <person name="Kallscheuer N."/>
            <person name="Luecker S."/>
            <person name="Lage O.M."/>
            <person name="Pohl T."/>
            <person name="Merkel B.J."/>
            <person name="Hornburger P."/>
            <person name="Mueller R.-W."/>
            <person name="Bruemmer F."/>
            <person name="Labrenz M."/>
            <person name="Spormann A.M."/>
            <person name="Op Den Camp H."/>
            <person name="Overmann J."/>
            <person name="Amann R."/>
            <person name="Jetten M.S.M."/>
            <person name="Mascher T."/>
            <person name="Medema M.H."/>
            <person name="Devos D.P."/>
            <person name="Kaster A.-K."/>
            <person name="Ovreas L."/>
            <person name="Rohde M."/>
            <person name="Galperin M.Y."/>
            <person name="Jogler C."/>
        </authorList>
    </citation>
    <scope>NUCLEOTIDE SEQUENCE [LARGE SCALE GENOMIC DNA]</scope>
    <source>
        <strain evidence="1 2">Q31b</strain>
    </source>
</reference>
<keyword evidence="2" id="KW-1185">Reference proteome</keyword>
<comment type="caution">
    <text evidence="1">The sequence shown here is derived from an EMBL/GenBank/DDBJ whole genome shotgun (WGS) entry which is preliminary data.</text>
</comment>
<proteinExistence type="predicted"/>
<evidence type="ECO:0000313" key="1">
    <source>
        <dbReference type="EMBL" id="TWU43440.1"/>
    </source>
</evidence>
<gene>
    <name evidence="1" type="ORF">Q31b_24800</name>
</gene>
<evidence type="ECO:0000313" key="2">
    <source>
        <dbReference type="Proteomes" id="UP000315471"/>
    </source>
</evidence>
<sequence length="44" mass="4845">MRLVTRLASCHGMLAGNRLFTLQETGGQALFQADDQLAVFHLGR</sequence>
<dbReference type="EMBL" id="SJPY01000003">
    <property type="protein sequence ID" value="TWU43440.1"/>
    <property type="molecule type" value="Genomic_DNA"/>
</dbReference>